<name>W1XA56_9ZZZZ</name>
<comment type="caution">
    <text evidence="1">The sequence shown here is derived from an EMBL/GenBank/DDBJ whole genome shotgun (WGS) entry which is preliminary data.</text>
</comment>
<accession>W1XA56</accession>
<sequence>MITYHTKEKPVRALIAVGGVMSNSLLRKRM</sequence>
<feature type="non-terminal residue" evidence="1">
    <location>
        <position position="30"/>
    </location>
</feature>
<evidence type="ECO:0000313" key="1">
    <source>
        <dbReference type="EMBL" id="ETJ27158.1"/>
    </source>
</evidence>
<gene>
    <name evidence="1" type="ORF">Q604_UNBC17078G0001</name>
</gene>
<protein>
    <submittedName>
        <fullName evidence="1">Uncharacterized protein</fullName>
    </submittedName>
</protein>
<dbReference type="AlphaFoldDB" id="W1XA56"/>
<reference evidence="1" key="1">
    <citation type="submission" date="2013-12" db="EMBL/GenBank/DDBJ databases">
        <title>A Varibaculum cambriense genome reconstructed from a premature infant gut community with otherwise low bacterial novelty that shifts toward anaerobic metabolism during the third week of life.</title>
        <authorList>
            <person name="Brown C.T."/>
            <person name="Sharon I."/>
            <person name="Thomas B.C."/>
            <person name="Castelle C.J."/>
            <person name="Morowitz M.J."/>
            <person name="Banfield J.F."/>
        </authorList>
    </citation>
    <scope>NUCLEOTIDE SEQUENCE</scope>
</reference>
<dbReference type="EMBL" id="AZMM01017078">
    <property type="protein sequence ID" value="ETJ27158.1"/>
    <property type="molecule type" value="Genomic_DNA"/>
</dbReference>
<organism evidence="1">
    <name type="scientific">human gut metagenome</name>
    <dbReference type="NCBI Taxonomy" id="408170"/>
    <lineage>
        <taxon>unclassified sequences</taxon>
        <taxon>metagenomes</taxon>
        <taxon>organismal metagenomes</taxon>
    </lineage>
</organism>
<proteinExistence type="predicted"/>